<keyword evidence="2 7" id="KW-0698">rRNA processing</keyword>
<dbReference type="PANTHER" id="PTHR11727:SF7">
    <property type="entry name" value="DIMETHYLADENOSINE TRANSFERASE-RELATED"/>
    <property type="match status" value="1"/>
</dbReference>
<name>A0AA96GJ95_9BACT</name>
<comment type="similarity">
    <text evidence="7">Belongs to the class I-like SAM-binding methyltransferase superfamily. rRNA adenine N(6)-methyltransferase family. RsmA subfamily.</text>
</comment>
<dbReference type="InterPro" id="IPR020598">
    <property type="entry name" value="rRNA_Ade_methylase_Trfase_N"/>
</dbReference>
<dbReference type="EMBL" id="CP116967">
    <property type="protein sequence ID" value="WNM58691.1"/>
    <property type="molecule type" value="Genomic_DNA"/>
</dbReference>
<keyword evidence="5 7" id="KW-0949">S-adenosyl-L-methionine</keyword>
<evidence type="ECO:0000313" key="10">
    <source>
        <dbReference type="EMBL" id="WNM58691.1"/>
    </source>
</evidence>
<keyword evidence="3 7" id="KW-0489">Methyltransferase</keyword>
<keyword evidence="6 7" id="KW-0694">RNA-binding</keyword>
<dbReference type="NCBIfam" id="TIGR00755">
    <property type="entry name" value="ksgA"/>
    <property type="match status" value="1"/>
</dbReference>
<feature type="binding site" evidence="7 8">
    <location>
        <position position="63"/>
    </location>
    <ligand>
        <name>S-adenosyl-L-methionine</name>
        <dbReference type="ChEBI" id="CHEBI:59789"/>
    </ligand>
</feature>
<feature type="binding site" evidence="7 8">
    <location>
        <position position="15"/>
    </location>
    <ligand>
        <name>S-adenosyl-L-methionine</name>
        <dbReference type="ChEBI" id="CHEBI:59789"/>
    </ligand>
</feature>
<sequence>MAPLPPYPRKRLGQHFLIDRNLLRKIINLADLQPDEYVCEIGPGGGALTRLLCQSAKRVLALEVDPRMVDFLKKEFAECSNLDIQEHDALRFPFDQLPEPAVVVANLPYNISTPIMFRLLEARPKIHRMILTVQLEVAKRLTAKPNTKDYGVLSVMAQRLADVRFGFPVSRKCFRPVPDVDSGVVRLDIRVHQPYSAQEADVFALVVRAAFGQRRKTLLNALRGAGFSLTCLESAQIRTGITLTRRAETLSVGEFQHLSEALNGPMLSSDS</sequence>
<reference evidence="10 11" key="1">
    <citation type="submission" date="2023-01" db="EMBL/GenBank/DDBJ databases">
        <title>Cultivation and genomic characterization of new, ubiquitous marine nitrite-oxidizing bacteria from the Nitrospirales.</title>
        <authorList>
            <person name="Mueller A.J."/>
            <person name="Daebeler A."/>
            <person name="Herbold C.W."/>
            <person name="Kirkegaard R.H."/>
            <person name="Daims H."/>
        </authorList>
    </citation>
    <scope>NUCLEOTIDE SEQUENCE [LARGE SCALE GENOMIC DNA]</scope>
    <source>
        <strain evidence="10 11">VA</strain>
    </source>
</reference>
<evidence type="ECO:0000256" key="5">
    <source>
        <dbReference type="ARBA" id="ARBA00022691"/>
    </source>
</evidence>
<dbReference type="Gene3D" id="3.40.50.150">
    <property type="entry name" value="Vaccinia Virus protein VP39"/>
    <property type="match status" value="1"/>
</dbReference>
<dbReference type="GO" id="GO:0005829">
    <property type="term" value="C:cytosol"/>
    <property type="evidence" value="ECO:0007669"/>
    <property type="project" value="TreeGrafter"/>
</dbReference>
<dbReference type="GO" id="GO:0003723">
    <property type="term" value="F:RNA binding"/>
    <property type="evidence" value="ECO:0007669"/>
    <property type="project" value="UniProtKB-UniRule"/>
</dbReference>
<dbReference type="GO" id="GO:0052908">
    <property type="term" value="F:16S rRNA (adenine(1518)-N(6)/adenine(1519)-N(6))-dimethyltransferase activity"/>
    <property type="evidence" value="ECO:0007669"/>
    <property type="project" value="UniProtKB-EC"/>
</dbReference>
<feature type="domain" description="Ribosomal RNA adenine methylase transferase N-terminal" evidence="9">
    <location>
        <begin position="22"/>
        <end position="191"/>
    </location>
</feature>
<dbReference type="Pfam" id="PF00398">
    <property type="entry name" value="RrnaAD"/>
    <property type="match status" value="1"/>
</dbReference>
<comment type="catalytic activity">
    <reaction evidence="7">
        <text>adenosine(1518)/adenosine(1519) in 16S rRNA + 4 S-adenosyl-L-methionine = N(6)-dimethyladenosine(1518)/N(6)-dimethyladenosine(1519) in 16S rRNA + 4 S-adenosyl-L-homocysteine + 4 H(+)</text>
        <dbReference type="Rhea" id="RHEA:19609"/>
        <dbReference type="Rhea" id="RHEA-COMP:10232"/>
        <dbReference type="Rhea" id="RHEA-COMP:10233"/>
        <dbReference type="ChEBI" id="CHEBI:15378"/>
        <dbReference type="ChEBI" id="CHEBI:57856"/>
        <dbReference type="ChEBI" id="CHEBI:59789"/>
        <dbReference type="ChEBI" id="CHEBI:74411"/>
        <dbReference type="ChEBI" id="CHEBI:74493"/>
        <dbReference type="EC" id="2.1.1.182"/>
    </reaction>
</comment>
<dbReference type="HAMAP" id="MF_00607">
    <property type="entry name" value="16SrRNA_methyltr_A"/>
    <property type="match status" value="1"/>
</dbReference>
<evidence type="ECO:0000256" key="7">
    <source>
        <dbReference type="HAMAP-Rule" id="MF_00607"/>
    </source>
</evidence>
<dbReference type="SUPFAM" id="SSF53335">
    <property type="entry name" value="S-adenosyl-L-methionine-dependent methyltransferases"/>
    <property type="match status" value="1"/>
</dbReference>
<gene>
    <name evidence="7 10" type="primary">rsmA</name>
    <name evidence="7" type="synonym">ksgA</name>
    <name evidence="10" type="ORF">PP769_02675</name>
</gene>
<evidence type="ECO:0000313" key="11">
    <source>
        <dbReference type="Proteomes" id="UP001302719"/>
    </source>
</evidence>
<evidence type="ECO:0000256" key="6">
    <source>
        <dbReference type="ARBA" id="ARBA00022884"/>
    </source>
</evidence>
<accession>A0AA96GJ95</accession>
<feature type="binding site" evidence="7 8">
    <location>
        <position position="42"/>
    </location>
    <ligand>
        <name>S-adenosyl-L-methionine</name>
        <dbReference type="ChEBI" id="CHEBI:59789"/>
    </ligand>
</feature>
<protein>
    <recommendedName>
        <fullName evidence="7">Ribosomal RNA small subunit methyltransferase A</fullName>
        <ecNumber evidence="7">2.1.1.182</ecNumber>
    </recommendedName>
    <alternativeName>
        <fullName evidence="7">16S rRNA (adenine(1518)-N(6)/adenine(1519)-N(6))-dimethyltransferase</fullName>
    </alternativeName>
    <alternativeName>
        <fullName evidence="7">16S rRNA dimethyladenosine transferase</fullName>
    </alternativeName>
    <alternativeName>
        <fullName evidence="7">16S rRNA dimethylase</fullName>
    </alternativeName>
    <alternativeName>
        <fullName evidence="7">S-adenosylmethionine-6-N', N'-adenosyl(rRNA) dimethyltransferase</fullName>
    </alternativeName>
</protein>
<keyword evidence="4 7" id="KW-0808">Transferase</keyword>
<evidence type="ECO:0000256" key="4">
    <source>
        <dbReference type="ARBA" id="ARBA00022679"/>
    </source>
</evidence>
<dbReference type="Proteomes" id="UP001302719">
    <property type="component" value="Chromosome"/>
</dbReference>
<evidence type="ECO:0000256" key="1">
    <source>
        <dbReference type="ARBA" id="ARBA00022490"/>
    </source>
</evidence>
<dbReference type="PROSITE" id="PS51689">
    <property type="entry name" value="SAM_RNA_A_N6_MT"/>
    <property type="match status" value="1"/>
</dbReference>
<dbReference type="SMART" id="SM00650">
    <property type="entry name" value="rADc"/>
    <property type="match status" value="1"/>
</dbReference>
<dbReference type="AlphaFoldDB" id="A0AA96GJ95"/>
<feature type="binding site" evidence="7 8">
    <location>
        <position position="88"/>
    </location>
    <ligand>
        <name>S-adenosyl-L-methionine</name>
        <dbReference type="ChEBI" id="CHEBI:59789"/>
    </ligand>
</feature>
<dbReference type="InterPro" id="IPR011530">
    <property type="entry name" value="rRNA_adenine_dimethylase"/>
</dbReference>
<dbReference type="FunFam" id="3.40.50.150:FF:000023">
    <property type="entry name" value="Ribosomal RNA small subunit methyltransferase A"/>
    <property type="match status" value="1"/>
</dbReference>
<organism evidence="10 11">
    <name type="scientific">Candidatus Nitrospira allomarina</name>
    <dbReference type="NCBI Taxonomy" id="3020900"/>
    <lineage>
        <taxon>Bacteria</taxon>
        <taxon>Pseudomonadati</taxon>
        <taxon>Nitrospirota</taxon>
        <taxon>Nitrospiria</taxon>
        <taxon>Nitrospirales</taxon>
        <taxon>Nitrospiraceae</taxon>
        <taxon>Nitrospira</taxon>
    </lineage>
</organism>
<dbReference type="EC" id="2.1.1.182" evidence="7"/>
<comment type="subcellular location">
    <subcellularLocation>
        <location evidence="7">Cytoplasm</location>
    </subcellularLocation>
</comment>
<dbReference type="InterPro" id="IPR029063">
    <property type="entry name" value="SAM-dependent_MTases_sf"/>
</dbReference>
<dbReference type="InterPro" id="IPR001737">
    <property type="entry name" value="KsgA/Erm"/>
</dbReference>
<proteinExistence type="inferred from homology"/>
<evidence type="ECO:0000256" key="8">
    <source>
        <dbReference type="PROSITE-ProRule" id="PRU01026"/>
    </source>
</evidence>
<dbReference type="KEGG" id="nall:PP769_02675"/>
<comment type="function">
    <text evidence="7">Specifically dimethylates two adjacent adenosines (A1518 and A1519) in the loop of a conserved hairpin near the 3'-end of 16S rRNA in the 30S particle. May play a critical role in biogenesis of 30S subunits.</text>
</comment>
<keyword evidence="1 7" id="KW-0963">Cytoplasm</keyword>
<feature type="binding site" evidence="7 8">
    <location>
        <position position="17"/>
    </location>
    <ligand>
        <name>S-adenosyl-L-methionine</name>
        <dbReference type="ChEBI" id="CHEBI:59789"/>
    </ligand>
</feature>
<feature type="binding site" evidence="7 8">
    <location>
        <position position="106"/>
    </location>
    <ligand>
        <name>S-adenosyl-L-methionine</name>
        <dbReference type="ChEBI" id="CHEBI:59789"/>
    </ligand>
</feature>
<evidence type="ECO:0000256" key="2">
    <source>
        <dbReference type="ARBA" id="ARBA00022552"/>
    </source>
</evidence>
<dbReference type="InterPro" id="IPR023165">
    <property type="entry name" value="rRNA_Ade_diMease-like_C"/>
</dbReference>
<evidence type="ECO:0000259" key="9">
    <source>
        <dbReference type="SMART" id="SM00650"/>
    </source>
</evidence>
<dbReference type="CDD" id="cd02440">
    <property type="entry name" value="AdoMet_MTases"/>
    <property type="match status" value="1"/>
</dbReference>
<dbReference type="PANTHER" id="PTHR11727">
    <property type="entry name" value="DIMETHYLADENOSINE TRANSFERASE"/>
    <property type="match status" value="1"/>
</dbReference>
<keyword evidence="11" id="KW-1185">Reference proteome</keyword>
<evidence type="ECO:0000256" key="3">
    <source>
        <dbReference type="ARBA" id="ARBA00022603"/>
    </source>
</evidence>
<dbReference type="Gene3D" id="1.10.8.100">
    <property type="entry name" value="Ribosomal RNA adenine dimethylase-like, domain 2"/>
    <property type="match status" value="1"/>
</dbReference>
<dbReference type="RefSeq" id="WP_312644846.1">
    <property type="nucleotide sequence ID" value="NZ_CP116967.1"/>
</dbReference>